<name>A0A2V4F532_LACHE</name>
<dbReference type="Gene3D" id="3.30.830.10">
    <property type="entry name" value="Metalloenzyme, LuxS/M16 peptidase-like"/>
    <property type="match status" value="2"/>
</dbReference>
<dbReference type="AlphaFoldDB" id="A0A2V4F532"/>
<dbReference type="InterPro" id="IPR050361">
    <property type="entry name" value="MPP/UQCRC_Complex"/>
</dbReference>
<dbReference type="InterPro" id="IPR011249">
    <property type="entry name" value="Metalloenz_LuxS/M16"/>
</dbReference>
<protein>
    <submittedName>
        <fullName evidence="1">Insulinase family protein</fullName>
    </submittedName>
</protein>
<accession>A0A2V4F532</accession>
<dbReference type="Pfam" id="PF05193">
    <property type="entry name" value="Peptidase_M16_C"/>
    <property type="match status" value="1"/>
</dbReference>
<dbReference type="EMBL" id="WHOE01000032">
    <property type="protein sequence ID" value="MPW14448.1"/>
    <property type="molecule type" value="Genomic_DNA"/>
</dbReference>
<dbReference type="Proteomes" id="UP000430466">
    <property type="component" value="Unassembled WGS sequence"/>
</dbReference>
<evidence type="ECO:0000313" key="2">
    <source>
        <dbReference type="Proteomes" id="UP000430466"/>
    </source>
</evidence>
<evidence type="ECO:0000313" key="1">
    <source>
        <dbReference type="EMBL" id="MPW14448.1"/>
    </source>
</evidence>
<reference evidence="1 2" key="1">
    <citation type="submission" date="2019-10" db="EMBL/GenBank/DDBJ databases">
        <title>Draft genome sequences of Lactobacillus strains.</title>
        <authorList>
            <person name="Cho G.-S."/>
            <person name="Fagbemigun O."/>
            <person name="Brinks E."/>
            <person name="Franz C.M.A.P."/>
        </authorList>
    </citation>
    <scope>NUCLEOTIDE SEQUENCE [LARGE SCALE GENOMIC DNA]</scope>
    <source>
        <strain evidence="1 2">313</strain>
    </source>
</reference>
<dbReference type="PANTHER" id="PTHR11851:SF186">
    <property type="entry name" value="INACTIVE METALLOPROTEASE YMFF-RELATED"/>
    <property type="match status" value="1"/>
</dbReference>
<proteinExistence type="predicted"/>
<dbReference type="PANTHER" id="PTHR11851">
    <property type="entry name" value="METALLOPROTEASE"/>
    <property type="match status" value="1"/>
</dbReference>
<dbReference type="OrthoDB" id="2305590at2"/>
<organism evidence="1 2">
    <name type="scientific">Lactobacillus helveticus</name>
    <name type="common">Lactobacillus suntoryeus</name>
    <dbReference type="NCBI Taxonomy" id="1587"/>
    <lineage>
        <taxon>Bacteria</taxon>
        <taxon>Bacillati</taxon>
        <taxon>Bacillota</taxon>
        <taxon>Bacilli</taxon>
        <taxon>Lactobacillales</taxon>
        <taxon>Lactobacillaceae</taxon>
        <taxon>Lactobacillus</taxon>
    </lineage>
</organism>
<sequence length="410" mass="46886">MKVMEIMLMTNITIRKNKKFTTAALGCFLRLPLTSHNLAFASLLSRLQSNTSMFYPQIAEQTRRLADLYDLQLDIMPQLFGKEIILTYYANFVEPTEILDPEYVYQEIIQTVSEIITKPDCTPKLLAYAKKQLEDDYRELMQQPANYAIDRFFKLWYRDQPDYAENFMGPIDEIQNATVDEVNHYIEGLRDVPVAVVGMGRDHKLMTKLAKFYFTQAGIIKNFQTSGLTIPASQNLIEKVDEQGNSQAQLLMGFGIDHAINYQEQIIGLLLSQYLAGDQSSKLFSKIREELGAAYAVEASCFANNSLFLINAGLDPDQVNAAKQVVLAEMQDLADGNVDEELFKKSQKALYRNTRIGLDSQNWQMGQAFRGELFSDYLDFDRETAIKKATTRQLVNFVQNLFFNESYILK</sequence>
<dbReference type="InterPro" id="IPR007863">
    <property type="entry name" value="Peptidase_M16_C"/>
</dbReference>
<dbReference type="GO" id="GO:0046872">
    <property type="term" value="F:metal ion binding"/>
    <property type="evidence" value="ECO:0007669"/>
    <property type="project" value="InterPro"/>
</dbReference>
<comment type="caution">
    <text evidence="1">The sequence shown here is derived from an EMBL/GenBank/DDBJ whole genome shotgun (WGS) entry which is preliminary data.</text>
</comment>
<gene>
    <name evidence="1" type="ORF">GDZ32_05560</name>
</gene>
<dbReference type="SUPFAM" id="SSF63411">
    <property type="entry name" value="LuxS/MPP-like metallohydrolase"/>
    <property type="match status" value="2"/>
</dbReference>